<name>A0AAV0ZZD0_VICFA</name>
<evidence type="ECO:0000256" key="1">
    <source>
        <dbReference type="SAM" id="MobiDB-lite"/>
    </source>
</evidence>
<accession>A0AAV0ZZD0</accession>
<keyword evidence="3" id="KW-1185">Reference proteome</keyword>
<evidence type="ECO:0000313" key="3">
    <source>
        <dbReference type="Proteomes" id="UP001157006"/>
    </source>
</evidence>
<dbReference type="EMBL" id="OX451738">
    <property type="protein sequence ID" value="CAI8602843.1"/>
    <property type="molecule type" value="Genomic_DNA"/>
</dbReference>
<reference evidence="2 3" key="1">
    <citation type="submission" date="2023-01" db="EMBL/GenBank/DDBJ databases">
        <authorList>
            <person name="Kreplak J."/>
        </authorList>
    </citation>
    <scope>NUCLEOTIDE SEQUENCE [LARGE SCALE GENOMIC DNA]</scope>
</reference>
<protein>
    <submittedName>
        <fullName evidence="2">Uncharacterized protein</fullName>
    </submittedName>
</protein>
<sequence>MQIVAGTGVPHPSETTEVPHPSEMTNVPHLSKIEALTAIKVNLWTTIEETALHTVTEALAMDDMEVTPPVDVEVTTLASTKLYLHNGGFPGGPSECSVLTRYVDHVAFRLWQEEVCI</sequence>
<dbReference type="Proteomes" id="UP001157006">
    <property type="component" value="Chromosome 3"/>
</dbReference>
<proteinExistence type="predicted"/>
<organism evidence="2 3">
    <name type="scientific">Vicia faba</name>
    <name type="common">Broad bean</name>
    <name type="synonym">Faba vulgaris</name>
    <dbReference type="NCBI Taxonomy" id="3906"/>
    <lineage>
        <taxon>Eukaryota</taxon>
        <taxon>Viridiplantae</taxon>
        <taxon>Streptophyta</taxon>
        <taxon>Embryophyta</taxon>
        <taxon>Tracheophyta</taxon>
        <taxon>Spermatophyta</taxon>
        <taxon>Magnoliopsida</taxon>
        <taxon>eudicotyledons</taxon>
        <taxon>Gunneridae</taxon>
        <taxon>Pentapetalae</taxon>
        <taxon>rosids</taxon>
        <taxon>fabids</taxon>
        <taxon>Fabales</taxon>
        <taxon>Fabaceae</taxon>
        <taxon>Papilionoideae</taxon>
        <taxon>50 kb inversion clade</taxon>
        <taxon>NPAAA clade</taxon>
        <taxon>Hologalegina</taxon>
        <taxon>IRL clade</taxon>
        <taxon>Fabeae</taxon>
        <taxon>Vicia</taxon>
    </lineage>
</organism>
<dbReference type="AlphaFoldDB" id="A0AAV0ZZD0"/>
<evidence type="ECO:0000313" key="2">
    <source>
        <dbReference type="EMBL" id="CAI8602843.1"/>
    </source>
</evidence>
<feature type="region of interest" description="Disordered" evidence="1">
    <location>
        <begin position="1"/>
        <end position="24"/>
    </location>
</feature>
<gene>
    <name evidence="2" type="ORF">VFH_III059440</name>
</gene>